<keyword evidence="3" id="KW-0408">Iron</keyword>
<dbReference type="GO" id="GO:0046872">
    <property type="term" value="F:metal ion binding"/>
    <property type="evidence" value="ECO:0007669"/>
    <property type="project" value="UniProtKB-KW"/>
</dbReference>
<comment type="catalytic activity">
    <reaction evidence="5">
        <text>[3Fe-4S](1+)-[protein] + Fe(2+)-[Dph3] = [3Fe-4S](0)-[protein] + Fe(3+)-[Dph3]</text>
        <dbReference type="Rhea" id="RHEA:71235"/>
        <dbReference type="Rhea" id="RHEA-COMP:17996"/>
        <dbReference type="Rhea" id="RHEA-COMP:17997"/>
        <dbReference type="Rhea" id="RHEA-COMP:18002"/>
        <dbReference type="Rhea" id="RHEA-COMP:18003"/>
        <dbReference type="ChEBI" id="CHEBI:29033"/>
        <dbReference type="ChEBI" id="CHEBI:29034"/>
        <dbReference type="ChEBI" id="CHEBI:33751"/>
        <dbReference type="ChEBI" id="CHEBI:47402"/>
        <dbReference type="ChEBI" id="CHEBI:83228"/>
    </reaction>
</comment>
<keyword evidence="10" id="KW-1185">Reference proteome</keyword>
<dbReference type="PANTHER" id="PTHR21454:SF31">
    <property type="entry name" value="DIPHTHAMIDE BIOSYNTHESIS PROTEIN 3"/>
    <property type="match status" value="1"/>
</dbReference>
<sequence>MSYDNVEIEDMEWNEELKSFTYPCPCGDLFQITKDELKMVTRRREACIVSRWDRGRVLWWLIRFPCGLCRVRARWSVPPSPLGVRVILKCPIRLRVSVPTSTSSATVLRLWLLRGIATVRSGLLLDQSRGRSCGSDKN</sequence>
<dbReference type="InterPro" id="IPR044248">
    <property type="entry name" value="DPH3/4-like"/>
</dbReference>
<dbReference type="GO" id="GO:0005829">
    <property type="term" value="C:cytosol"/>
    <property type="evidence" value="ECO:0007669"/>
    <property type="project" value="TreeGrafter"/>
</dbReference>
<dbReference type="PANTHER" id="PTHR21454">
    <property type="entry name" value="DPH3 HOMOLOG-RELATED"/>
    <property type="match status" value="1"/>
</dbReference>
<reference evidence="9 10" key="1">
    <citation type="journal article" date="2016" name="Sci. Rep.">
        <title>The genome sequence of the outbreeding globe artichoke constructed de novo incorporating a phase-aware low-pass sequencing strategy of F1 progeny.</title>
        <authorList>
            <person name="Scaglione D."/>
            <person name="Reyes-Chin-Wo S."/>
            <person name="Acquadro A."/>
            <person name="Froenicke L."/>
            <person name="Portis E."/>
            <person name="Beitel C."/>
            <person name="Tirone M."/>
            <person name="Mauro R."/>
            <person name="Lo Monaco A."/>
            <person name="Mauromicale G."/>
            <person name="Faccioli P."/>
            <person name="Cattivelli L."/>
            <person name="Rieseberg L."/>
            <person name="Michelmore R."/>
            <person name="Lanteri S."/>
        </authorList>
    </citation>
    <scope>NUCLEOTIDE SEQUENCE [LARGE SCALE GENOMIC DNA]</scope>
    <source>
        <strain evidence="9">2C</strain>
    </source>
</reference>
<dbReference type="Pfam" id="PF05207">
    <property type="entry name" value="Zn_ribbon_CSL"/>
    <property type="match status" value="1"/>
</dbReference>
<evidence type="ECO:0000256" key="2">
    <source>
        <dbReference type="ARBA" id="ARBA00022723"/>
    </source>
</evidence>
<dbReference type="PROSITE" id="PS51074">
    <property type="entry name" value="DPH_MB"/>
    <property type="match status" value="1"/>
</dbReference>
<feature type="domain" description="DPH-type MB" evidence="8">
    <location>
        <begin position="2"/>
        <end position="37"/>
    </location>
</feature>
<comment type="catalytic activity">
    <reaction evidence="7">
        <text>2 [3Fe-4S](0)-[protein] + 2 Fe(2+)-[Dph3] + NADH = 2 [4Fe-4S](1+)-[protein] + 2 [Dph3] + NAD(+) + H(+)</text>
        <dbReference type="Rhea" id="RHEA:71239"/>
        <dbReference type="Rhea" id="RHEA-COMP:17997"/>
        <dbReference type="Rhea" id="RHEA-COMP:17998"/>
        <dbReference type="Rhea" id="RHEA-COMP:18001"/>
        <dbReference type="Rhea" id="RHEA-COMP:18002"/>
        <dbReference type="ChEBI" id="CHEBI:15378"/>
        <dbReference type="ChEBI" id="CHEBI:29033"/>
        <dbReference type="ChEBI" id="CHEBI:33723"/>
        <dbReference type="ChEBI" id="CHEBI:47402"/>
        <dbReference type="ChEBI" id="CHEBI:57540"/>
        <dbReference type="ChEBI" id="CHEBI:57945"/>
        <dbReference type="ChEBI" id="CHEBI:83228"/>
    </reaction>
</comment>
<evidence type="ECO:0000259" key="8">
    <source>
        <dbReference type="PROSITE" id="PS51074"/>
    </source>
</evidence>
<dbReference type="EMBL" id="LEKV01000973">
    <property type="protein sequence ID" value="KVI10948.1"/>
    <property type="molecule type" value="Genomic_DNA"/>
</dbReference>
<name>A0A118K6P0_CYNCS</name>
<evidence type="ECO:0000256" key="4">
    <source>
        <dbReference type="ARBA" id="ARBA00024032"/>
    </source>
</evidence>
<proteinExistence type="inferred from homology"/>
<evidence type="ECO:0000256" key="3">
    <source>
        <dbReference type="ARBA" id="ARBA00023004"/>
    </source>
</evidence>
<evidence type="ECO:0000313" key="10">
    <source>
        <dbReference type="Proteomes" id="UP000243975"/>
    </source>
</evidence>
<dbReference type="Proteomes" id="UP000243975">
    <property type="component" value="Unassembled WGS sequence"/>
</dbReference>
<dbReference type="SUPFAM" id="SSF144217">
    <property type="entry name" value="CSL zinc finger"/>
    <property type="match status" value="1"/>
</dbReference>
<dbReference type="Gene3D" id="3.10.660.10">
    <property type="entry name" value="DPH Zinc finger"/>
    <property type="match status" value="1"/>
</dbReference>
<dbReference type="InterPro" id="IPR007872">
    <property type="entry name" value="DPH_MB_dom"/>
</dbReference>
<accession>A0A118K6P0</accession>
<evidence type="ECO:0000313" key="9">
    <source>
        <dbReference type="EMBL" id="KVI10948.1"/>
    </source>
</evidence>
<dbReference type="GO" id="GO:0017183">
    <property type="term" value="P:protein histidyl modification to diphthamide"/>
    <property type="evidence" value="ECO:0007669"/>
    <property type="project" value="InterPro"/>
</dbReference>
<dbReference type="AlphaFoldDB" id="A0A118K6P0"/>
<organism evidence="9 10">
    <name type="scientific">Cynara cardunculus var. scolymus</name>
    <name type="common">Globe artichoke</name>
    <name type="synonym">Cynara scolymus</name>
    <dbReference type="NCBI Taxonomy" id="59895"/>
    <lineage>
        <taxon>Eukaryota</taxon>
        <taxon>Viridiplantae</taxon>
        <taxon>Streptophyta</taxon>
        <taxon>Embryophyta</taxon>
        <taxon>Tracheophyta</taxon>
        <taxon>Spermatophyta</taxon>
        <taxon>Magnoliopsida</taxon>
        <taxon>eudicotyledons</taxon>
        <taxon>Gunneridae</taxon>
        <taxon>Pentapetalae</taxon>
        <taxon>asterids</taxon>
        <taxon>campanulids</taxon>
        <taxon>Asterales</taxon>
        <taxon>Asteraceae</taxon>
        <taxon>Carduoideae</taxon>
        <taxon>Cardueae</taxon>
        <taxon>Carduinae</taxon>
        <taxon>Cynara</taxon>
    </lineage>
</organism>
<comment type="pathway">
    <text evidence="1">Protein modification; peptidyl-diphthamide biosynthesis.</text>
</comment>
<gene>
    <name evidence="9" type="ORF">Ccrd_010647</name>
</gene>
<protein>
    <recommendedName>
        <fullName evidence="6">Diphthamide biosynthesis protein 3</fullName>
    </recommendedName>
</protein>
<evidence type="ECO:0000256" key="6">
    <source>
        <dbReference type="ARBA" id="ARBA00041070"/>
    </source>
</evidence>
<dbReference type="STRING" id="59895.A0A118K6P0"/>
<comment type="similarity">
    <text evidence="4">Belongs to the DPH3 family.</text>
</comment>
<dbReference type="InterPro" id="IPR036671">
    <property type="entry name" value="DPH_MB_sf"/>
</dbReference>
<evidence type="ECO:0000256" key="5">
    <source>
        <dbReference type="ARBA" id="ARBA00036267"/>
    </source>
</evidence>
<keyword evidence="2" id="KW-0479">Metal-binding</keyword>
<evidence type="ECO:0000256" key="1">
    <source>
        <dbReference type="ARBA" id="ARBA00005156"/>
    </source>
</evidence>
<evidence type="ECO:0000256" key="7">
    <source>
        <dbReference type="ARBA" id="ARBA00048125"/>
    </source>
</evidence>
<comment type="caution">
    <text evidence="9">The sequence shown here is derived from an EMBL/GenBank/DDBJ whole genome shotgun (WGS) entry which is preliminary data.</text>
</comment>
<dbReference type="Gramene" id="KVI10948">
    <property type="protein sequence ID" value="KVI10948"/>
    <property type="gene ID" value="Ccrd_010647"/>
</dbReference>